<evidence type="ECO:0000313" key="2">
    <source>
        <dbReference type="EMBL" id="SKB92199.1"/>
    </source>
</evidence>
<dbReference type="InterPro" id="IPR041698">
    <property type="entry name" value="Methyltransf_25"/>
</dbReference>
<sequence>MKDKIIPQHDIIGQAGMDFMANGKPDSSIRVWSDIAETDILPVHYLFRDFHQMPELEQKALMLCRGKVLDVGAGMGSHALYLQNKHFDVTALELSPLACEVMKTRDVKHIVNANFFDFPTEEQFDTILMLMNGIGIVGSVDKLQGYFQVLKKILKPGGQVLLDSSDLRYLFLNDDGSILLNLNDKYYGEVVYKMSYGSFSGKKFPWLFIDDELLGYYAHQNGFEFEKVAEGPHFDYLARLFIPL</sequence>
<keyword evidence="3" id="KW-1185">Reference proteome</keyword>
<name>A0A1T5F7Q1_9BACT</name>
<protein>
    <submittedName>
        <fullName evidence="2">Methyltransferase domain-containing protein</fullName>
    </submittedName>
</protein>
<dbReference type="Proteomes" id="UP000191055">
    <property type="component" value="Unassembled WGS sequence"/>
</dbReference>
<accession>A0A1T5F7Q1</accession>
<keyword evidence="2" id="KW-0808">Transferase</keyword>
<feature type="domain" description="Methyltransferase" evidence="1">
    <location>
        <begin position="68"/>
        <end position="158"/>
    </location>
</feature>
<dbReference type="STRING" id="889453.SAMN03080601_01509"/>
<dbReference type="RefSeq" id="WP_079557277.1">
    <property type="nucleotide sequence ID" value="NZ_CP021904.1"/>
</dbReference>
<keyword evidence="2" id="KW-0489">Methyltransferase</keyword>
<dbReference type="Gene3D" id="3.40.50.150">
    <property type="entry name" value="Vaccinia Virus protein VP39"/>
    <property type="match status" value="1"/>
</dbReference>
<dbReference type="CDD" id="cd02440">
    <property type="entry name" value="AdoMet_MTases"/>
    <property type="match status" value="1"/>
</dbReference>
<dbReference type="SUPFAM" id="SSF53335">
    <property type="entry name" value="S-adenosyl-L-methionine-dependent methyltransferases"/>
    <property type="match status" value="1"/>
</dbReference>
<dbReference type="KEGG" id="asx:CDL62_13860"/>
<dbReference type="GO" id="GO:0032259">
    <property type="term" value="P:methylation"/>
    <property type="evidence" value="ECO:0007669"/>
    <property type="project" value="UniProtKB-KW"/>
</dbReference>
<dbReference type="AlphaFoldDB" id="A0A1T5F7Q1"/>
<evidence type="ECO:0000259" key="1">
    <source>
        <dbReference type="Pfam" id="PF13649"/>
    </source>
</evidence>
<proteinExistence type="predicted"/>
<dbReference type="OrthoDB" id="1143568at2"/>
<gene>
    <name evidence="2" type="ORF">SAMN03080601_01509</name>
</gene>
<dbReference type="InterPro" id="IPR029063">
    <property type="entry name" value="SAM-dependent_MTases_sf"/>
</dbReference>
<evidence type="ECO:0000313" key="3">
    <source>
        <dbReference type="Proteomes" id="UP000191055"/>
    </source>
</evidence>
<dbReference type="GO" id="GO:0008168">
    <property type="term" value="F:methyltransferase activity"/>
    <property type="evidence" value="ECO:0007669"/>
    <property type="project" value="UniProtKB-KW"/>
</dbReference>
<reference evidence="2 3" key="1">
    <citation type="submission" date="2017-02" db="EMBL/GenBank/DDBJ databases">
        <authorList>
            <person name="Peterson S.W."/>
        </authorList>
    </citation>
    <scope>NUCLEOTIDE SEQUENCE [LARGE SCALE GENOMIC DNA]</scope>
    <source>
        <strain evidence="2 3">DSM 24412</strain>
    </source>
</reference>
<dbReference type="Pfam" id="PF13649">
    <property type="entry name" value="Methyltransf_25"/>
    <property type="match status" value="1"/>
</dbReference>
<organism evidence="2 3">
    <name type="scientific">Alkalitalea saponilacus</name>
    <dbReference type="NCBI Taxonomy" id="889453"/>
    <lineage>
        <taxon>Bacteria</taxon>
        <taxon>Pseudomonadati</taxon>
        <taxon>Bacteroidota</taxon>
        <taxon>Bacteroidia</taxon>
        <taxon>Marinilabiliales</taxon>
        <taxon>Marinilabiliaceae</taxon>
        <taxon>Alkalitalea</taxon>
    </lineage>
</organism>
<dbReference type="EMBL" id="FUYV01000007">
    <property type="protein sequence ID" value="SKB92199.1"/>
    <property type="molecule type" value="Genomic_DNA"/>
</dbReference>